<evidence type="ECO:0000313" key="7">
    <source>
        <dbReference type="Proteomes" id="UP001596084"/>
    </source>
</evidence>
<keyword evidence="3" id="KW-0238">DNA-binding</keyword>
<protein>
    <submittedName>
        <fullName evidence="6">LysR family transcriptional regulator</fullName>
    </submittedName>
</protein>
<dbReference type="InterPro" id="IPR036390">
    <property type="entry name" value="WH_DNA-bd_sf"/>
</dbReference>
<organism evidence="6 7">
    <name type="scientific">Polaromonas jejuensis</name>
    <dbReference type="NCBI Taxonomy" id="457502"/>
    <lineage>
        <taxon>Bacteria</taxon>
        <taxon>Pseudomonadati</taxon>
        <taxon>Pseudomonadota</taxon>
        <taxon>Betaproteobacteria</taxon>
        <taxon>Burkholderiales</taxon>
        <taxon>Comamonadaceae</taxon>
        <taxon>Polaromonas</taxon>
    </lineage>
</organism>
<dbReference type="Gene3D" id="1.10.10.10">
    <property type="entry name" value="Winged helix-like DNA-binding domain superfamily/Winged helix DNA-binding domain"/>
    <property type="match status" value="1"/>
</dbReference>
<keyword evidence="2" id="KW-0805">Transcription regulation</keyword>
<evidence type="ECO:0000259" key="5">
    <source>
        <dbReference type="PROSITE" id="PS50931"/>
    </source>
</evidence>
<comment type="similarity">
    <text evidence="1">Belongs to the LysR transcriptional regulatory family.</text>
</comment>
<dbReference type="PANTHER" id="PTHR30419">
    <property type="entry name" value="HTH-TYPE TRANSCRIPTIONAL REGULATOR YBHD"/>
    <property type="match status" value="1"/>
</dbReference>
<dbReference type="Pfam" id="PF03466">
    <property type="entry name" value="LysR_substrate"/>
    <property type="match status" value="1"/>
</dbReference>
<dbReference type="Pfam" id="PF00126">
    <property type="entry name" value="HTH_1"/>
    <property type="match status" value="1"/>
</dbReference>
<evidence type="ECO:0000256" key="2">
    <source>
        <dbReference type="ARBA" id="ARBA00023015"/>
    </source>
</evidence>
<keyword evidence="4" id="KW-0804">Transcription</keyword>
<feature type="domain" description="HTH lysR-type" evidence="5">
    <location>
        <begin position="18"/>
        <end position="75"/>
    </location>
</feature>
<evidence type="ECO:0000256" key="3">
    <source>
        <dbReference type="ARBA" id="ARBA00023125"/>
    </source>
</evidence>
<dbReference type="SUPFAM" id="SSF46785">
    <property type="entry name" value="Winged helix' DNA-binding domain"/>
    <property type="match status" value="1"/>
</dbReference>
<dbReference type="PRINTS" id="PR00039">
    <property type="entry name" value="HTHLYSR"/>
</dbReference>
<proteinExistence type="inferred from homology"/>
<dbReference type="InterPro" id="IPR005119">
    <property type="entry name" value="LysR_subst-bd"/>
</dbReference>
<gene>
    <name evidence="6" type="ORF">ACFPP7_15875</name>
</gene>
<dbReference type="PANTHER" id="PTHR30419:SF8">
    <property type="entry name" value="NITROGEN ASSIMILATION TRANSCRIPTIONAL ACTIVATOR-RELATED"/>
    <property type="match status" value="1"/>
</dbReference>
<keyword evidence="7" id="KW-1185">Reference proteome</keyword>
<dbReference type="Proteomes" id="UP001596084">
    <property type="component" value="Unassembled WGS sequence"/>
</dbReference>
<evidence type="ECO:0000256" key="1">
    <source>
        <dbReference type="ARBA" id="ARBA00009437"/>
    </source>
</evidence>
<name>A0ABW0QDT9_9BURK</name>
<dbReference type="InterPro" id="IPR000847">
    <property type="entry name" value="LysR_HTH_N"/>
</dbReference>
<reference evidence="7" key="1">
    <citation type="journal article" date="2019" name="Int. J. Syst. Evol. Microbiol.">
        <title>The Global Catalogue of Microorganisms (GCM) 10K type strain sequencing project: providing services to taxonomists for standard genome sequencing and annotation.</title>
        <authorList>
            <consortium name="The Broad Institute Genomics Platform"/>
            <consortium name="The Broad Institute Genome Sequencing Center for Infectious Disease"/>
            <person name="Wu L."/>
            <person name="Ma J."/>
        </authorList>
    </citation>
    <scope>NUCLEOTIDE SEQUENCE [LARGE SCALE GENOMIC DNA]</scope>
    <source>
        <strain evidence="7">CGMCC 4.7277</strain>
    </source>
</reference>
<dbReference type="EMBL" id="JBHSMX010000024">
    <property type="protein sequence ID" value="MFC5522379.1"/>
    <property type="molecule type" value="Genomic_DNA"/>
</dbReference>
<dbReference type="RefSeq" id="WP_068832558.1">
    <property type="nucleotide sequence ID" value="NZ_JBHSMX010000024.1"/>
</dbReference>
<dbReference type="PROSITE" id="PS50931">
    <property type="entry name" value="HTH_LYSR"/>
    <property type="match status" value="1"/>
</dbReference>
<accession>A0ABW0QDT9</accession>
<evidence type="ECO:0000313" key="6">
    <source>
        <dbReference type="EMBL" id="MFC5522379.1"/>
    </source>
</evidence>
<dbReference type="SUPFAM" id="SSF53850">
    <property type="entry name" value="Periplasmic binding protein-like II"/>
    <property type="match status" value="1"/>
</dbReference>
<comment type="caution">
    <text evidence="6">The sequence shown here is derived from an EMBL/GenBank/DDBJ whole genome shotgun (WGS) entry which is preliminary data.</text>
</comment>
<sequence>MSNPNPNPNTIPQLLNRLRMRQVALILAVGEHGTLRKASAELGMTQPAATKMIQELESALGQRLFERVGRGQKLTAAGSSVLGYFRGMRGSMESMTRELAELQLGSSGRLSVGTIMAPSPTLLTNAIIALKQAYPLLSIDITMDTSDRLLELLREGELDVAIGRMRDEHRQDYSFTALENEALSVVVGVHHPLGSKKSVPFISLQGYPWILQPTGSPMREVLDQEFRMLQMPAPRGLIETASILTTTDLIDKTDMIAVMPESIAGTYAQHGLLKVLPCDIRHKMESFGSITRKDRPLSEAAQFFLSALHRSEPSSPR</sequence>
<evidence type="ECO:0000256" key="4">
    <source>
        <dbReference type="ARBA" id="ARBA00023163"/>
    </source>
</evidence>
<dbReference type="Gene3D" id="3.40.190.290">
    <property type="match status" value="1"/>
</dbReference>
<dbReference type="InterPro" id="IPR036388">
    <property type="entry name" value="WH-like_DNA-bd_sf"/>
</dbReference>
<dbReference type="InterPro" id="IPR050950">
    <property type="entry name" value="HTH-type_LysR_regulators"/>
</dbReference>